<keyword evidence="12" id="KW-0456">Lyase</keyword>
<dbReference type="GO" id="GO:0016829">
    <property type="term" value="F:lyase activity"/>
    <property type="evidence" value="ECO:0007669"/>
    <property type="project" value="UniProtKB-KW"/>
</dbReference>
<dbReference type="GO" id="GO:0009082">
    <property type="term" value="P:branched-chain amino acid biosynthetic process"/>
    <property type="evidence" value="ECO:0007669"/>
    <property type="project" value="UniProtKB-KW"/>
</dbReference>
<sequence length="213" mass="23472">MRKPDFGLIETLRVESANGFLRLEQHLQRLQSSAKELGFICDADAIRTKLQAHSTGDQALRVRLCLTADGKTEIITAPFQPLSADTHWVVAIAKTRLNSVDPLLRHKTTRRAIYEAARAEFTPMQADEVLLLNEKDELCEGTITSLFVDMGDGQLLTPPLQCGLLNGVLRQELLQTGTAKTAILTLQDLQNAKKIFVGNALRGMIPARLAAQT</sequence>
<dbReference type="AlphaFoldDB" id="A0A366DTA1"/>
<dbReference type="RefSeq" id="WP_113945054.1">
    <property type="nucleotide sequence ID" value="NZ_JBHEEG010000006.1"/>
</dbReference>
<dbReference type="EMBL" id="QNRH01000005">
    <property type="protein sequence ID" value="RBO93317.1"/>
    <property type="molecule type" value="Genomic_DNA"/>
</dbReference>
<comment type="pathway">
    <text evidence="2">Amino-acid biosynthesis; L-isoleucine biosynthesis; L-isoleucine from 2-oxobutanoate: step 4/4.</text>
</comment>
<keyword evidence="13" id="KW-1185">Reference proteome</keyword>
<dbReference type="OrthoDB" id="9809239at2"/>
<dbReference type="GO" id="GO:0004084">
    <property type="term" value="F:branched-chain-amino-acid transaminase activity"/>
    <property type="evidence" value="ECO:0007669"/>
    <property type="project" value="UniProtKB-EC"/>
</dbReference>
<comment type="similarity">
    <text evidence="5">Belongs to the class-IV pyridoxal-phosphate-dependent aminotransferase family.</text>
</comment>
<reference evidence="12 13" key="1">
    <citation type="submission" date="2018-06" db="EMBL/GenBank/DDBJ databases">
        <title>Genomic Encyclopedia of Type Strains, Phase IV (KMG-IV): sequencing the most valuable type-strain genomes for metagenomic binning, comparative biology and taxonomic classification.</title>
        <authorList>
            <person name="Goeker M."/>
        </authorList>
    </citation>
    <scope>NUCLEOTIDE SEQUENCE [LARGE SCALE GENOMIC DNA]</scope>
    <source>
        <strain evidence="12 13">DSM 25619</strain>
    </source>
</reference>
<comment type="pathway">
    <text evidence="3">Amino-acid biosynthesis; L-valine biosynthesis; L-valine from pyruvate: step 4/4.</text>
</comment>
<evidence type="ECO:0000256" key="8">
    <source>
        <dbReference type="ARBA" id="ARBA00023304"/>
    </source>
</evidence>
<proteinExistence type="inferred from homology"/>
<accession>A0A366DTA1</accession>
<dbReference type="NCBIfam" id="NF005731">
    <property type="entry name" value="PRK07546.1-5"/>
    <property type="match status" value="1"/>
</dbReference>
<keyword evidence="8" id="KW-0100">Branched-chain amino acid biosynthesis</keyword>
<protein>
    <recommendedName>
        <fullName evidence="7">Probable branched-chain-amino-acid aminotransferase</fullName>
        <ecNumber evidence="6">2.6.1.42</ecNumber>
    </recommendedName>
</protein>
<comment type="pathway">
    <text evidence="4">Amino-acid biosynthesis; L-leucine biosynthesis; L-leucine from 3-methyl-2-oxobutanoate: step 4/4.</text>
</comment>
<keyword evidence="8" id="KW-0028">Amino-acid biosynthesis</keyword>
<comment type="function">
    <text evidence="1">Acts on leucine, isoleucine and valine.</text>
</comment>
<dbReference type="InterPro" id="IPR050571">
    <property type="entry name" value="Class-IV_PLP-Dep_Aminotrnsfr"/>
</dbReference>
<dbReference type="PANTHER" id="PTHR42743">
    <property type="entry name" value="AMINO-ACID AMINOTRANSFERASE"/>
    <property type="match status" value="1"/>
</dbReference>
<comment type="caution">
    <text evidence="12">The sequence shown here is derived from an EMBL/GenBank/DDBJ whole genome shotgun (WGS) entry which is preliminary data.</text>
</comment>
<comment type="catalytic activity">
    <reaction evidence="9">
        <text>L-valine + 2-oxoglutarate = 3-methyl-2-oxobutanoate + L-glutamate</text>
        <dbReference type="Rhea" id="RHEA:24813"/>
        <dbReference type="ChEBI" id="CHEBI:11851"/>
        <dbReference type="ChEBI" id="CHEBI:16810"/>
        <dbReference type="ChEBI" id="CHEBI:29985"/>
        <dbReference type="ChEBI" id="CHEBI:57762"/>
        <dbReference type="EC" id="2.6.1.42"/>
    </reaction>
</comment>
<evidence type="ECO:0000313" key="12">
    <source>
        <dbReference type="EMBL" id="RBO93317.1"/>
    </source>
</evidence>
<dbReference type="Gene3D" id="3.20.10.10">
    <property type="entry name" value="D-amino Acid Aminotransferase, subunit A, domain 2"/>
    <property type="match status" value="1"/>
</dbReference>
<evidence type="ECO:0000256" key="3">
    <source>
        <dbReference type="ARBA" id="ARBA00004931"/>
    </source>
</evidence>
<evidence type="ECO:0000256" key="4">
    <source>
        <dbReference type="ARBA" id="ARBA00005072"/>
    </source>
</evidence>
<organism evidence="12 13">
    <name type="scientific">Pseudochrobactrum asaccharolyticum</name>
    <dbReference type="NCBI Taxonomy" id="354351"/>
    <lineage>
        <taxon>Bacteria</taxon>
        <taxon>Pseudomonadati</taxon>
        <taxon>Pseudomonadota</taxon>
        <taxon>Alphaproteobacteria</taxon>
        <taxon>Hyphomicrobiales</taxon>
        <taxon>Brucellaceae</taxon>
        <taxon>Pseudochrobactrum</taxon>
    </lineage>
</organism>
<dbReference type="EC" id="2.6.1.42" evidence="6"/>
<evidence type="ECO:0000256" key="9">
    <source>
        <dbReference type="ARBA" id="ARBA00048212"/>
    </source>
</evidence>
<dbReference type="NCBIfam" id="NF005729">
    <property type="entry name" value="PRK07546.1-3"/>
    <property type="match status" value="1"/>
</dbReference>
<evidence type="ECO:0000256" key="1">
    <source>
        <dbReference type="ARBA" id="ARBA00003109"/>
    </source>
</evidence>
<evidence type="ECO:0000256" key="5">
    <source>
        <dbReference type="ARBA" id="ARBA00009320"/>
    </source>
</evidence>
<dbReference type="InterPro" id="IPR043131">
    <property type="entry name" value="BCAT-like_N"/>
</dbReference>
<name>A0A366DTA1_9HYPH</name>
<dbReference type="Proteomes" id="UP000252893">
    <property type="component" value="Unassembled WGS sequence"/>
</dbReference>
<dbReference type="InterPro" id="IPR036038">
    <property type="entry name" value="Aminotransferase-like"/>
</dbReference>
<dbReference type="PANTHER" id="PTHR42743:SF11">
    <property type="entry name" value="AMINODEOXYCHORISMATE LYASE"/>
    <property type="match status" value="1"/>
</dbReference>
<comment type="catalytic activity">
    <reaction evidence="11">
        <text>L-leucine + 2-oxoglutarate = 4-methyl-2-oxopentanoate + L-glutamate</text>
        <dbReference type="Rhea" id="RHEA:18321"/>
        <dbReference type="ChEBI" id="CHEBI:16810"/>
        <dbReference type="ChEBI" id="CHEBI:17865"/>
        <dbReference type="ChEBI" id="CHEBI:29985"/>
        <dbReference type="ChEBI" id="CHEBI:57427"/>
        <dbReference type="EC" id="2.6.1.42"/>
    </reaction>
</comment>
<comment type="catalytic activity">
    <reaction evidence="10">
        <text>L-isoleucine + 2-oxoglutarate = (S)-3-methyl-2-oxopentanoate + L-glutamate</text>
        <dbReference type="Rhea" id="RHEA:24801"/>
        <dbReference type="ChEBI" id="CHEBI:16810"/>
        <dbReference type="ChEBI" id="CHEBI:29985"/>
        <dbReference type="ChEBI" id="CHEBI:35146"/>
        <dbReference type="ChEBI" id="CHEBI:58045"/>
        <dbReference type="EC" id="2.6.1.42"/>
    </reaction>
</comment>
<evidence type="ECO:0000313" key="13">
    <source>
        <dbReference type="Proteomes" id="UP000252893"/>
    </source>
</evidence>
<evidence type="ECO:0000256" key="11">
    <source>
        <dbReference type="ARBA" id="ARBA00049229"/>
    </source>
</evidence>
<dbReference type="InterPro" id="IPR043132">
    <property type="entry name" value="BCAT-like_C"/>
</dbReference>
<evidence type="ECO:0000256" key="6">
    <source>
        <dbReference type="ARBA" id="ARBA00013053"/>
    </source>
</evidence>
<evidence type="ECO:0000256" key="2">
    <source>
        <dbReference type="ARBA" id="ARBA00004824"/>
    </source>
</evidence>
<evidence type="ECO:0000256" key="7">
    <source>
        <dbReference type="ARBA" id="ARBA00014472"/>
    </source>
</evidence>
<dbReference type="Gene3D" id="3.30.470.10">
    <property type="match status" value="1"/>
</dbReference>
<evidence type="ECO:0000256" key="10">
    <source>
        <dbReference type="ARBA" id="ARBA00048798"/>
    </source>
</evidence>
<gene>
    <name evidence="12" type="ORF">DFR47_10530</name>
</gene>
<dbReference type="SUPFAM" id="SSF56752">
    <property type="entry name" value="D-aminoacid aminotransferase-like PLP-dependent enzymes"/>
    <property type="match status" value="1"/>
</dbReference>
<dbReference type="InterPro" id="IPR001544">
    <property type="entry name" value="Aminotrans_IV"/>
</dbReference>
<dbReference type="Pfam" id="PF01063">
    <property type="entry name" value="Aminotran_4"/>
    <property type="match status" value="1"/>
</dbReference>